<dbReference type="PANTHER" id="PTHR23408">
    <property type="entry name" value="METHYLMALONYL-COA MUTASE"/>
    <property type="match status" value="1"/>
</dbReference>
<dbReference type="Pfam" id="PF03308">
    <property type="entry name" value="MeaB"/>
    <property type="match status" value="1"/>
</dbReference>
<dbReference type="CDD" id="cd03114">
    <property type="entry name" value="MMAA-like"/>
    <property type="match status" value="1"/>
</dbReference>
<accession>A0A2U1IVN9</accession>
<dbReference type="Proteomes" id="UP000245591">
    <property type="component" value="Unassembled WGS sequence"/>
</dbReference>
<evidence type="ECO:0008006" key="4">
    <source>
        <dbReference type="Google" id="ProtNLM"/>
    </source>
</evidence>
<proteinExistence type="inferred from homology"/>
<dbReference type="SUPFAM" id="SSF52540">
    <property type="entry name" value="P-loop containing nucleoside triphosphate hydrolases"/>
    <property type="match status" value="1"/>
</dbReference>
<dbReference type="NCBIfam" id="TIGR00750">
    <property type="entry name" value="lao"/>
    <property type="match status" value="1"/>
</dbReference>
<comment type="caution">
    <text evidence="2">The sequence shown here is derived from an EMBL/GenBank/DDBJ whole genome shotgun (WGS) entry which is preliminary data.</text>
</comment>
<dbReference type="EMBL" id="MBFU01001094">
    <property type="protein sequence ID" value="PVZ96894.1"/>
    <property type="molecule type" value="Genomic_DNA"/>
</dbReference>
<name>A0A2U1IVN9_SMIAN</name>
<dbReference type="GO" id="GO:0005737">
    <property type="term" value="C:cytoplasm"/>
    <property type="evidence" value="ECO:0007669"/>
    <property type="project" value="TreeGrafter"/>
</dbReference>
<reference evidence="2 3" key="1">
    <citation type="journal article" date="2018" name="MBio">
        <title>Comparative Genomics Reveals the Core Gene Toolbox for the Fungus-Insect Symbiosis.</title>
        <authorList>
            <person name="Wang Y."/>
            <person name="Stata M."/>
            <person name="Wang W."/>
            <person name="Stajich J.E."/>
            <person name="White M.M."/>
            <person name="Moncalvo J.M."/>
        </authorList>
    </citation>
    <scope>NUCLEOTIDE SEQUENCE [LARGE SCALE GENOMIC DNA]</scope>
    <source>
        <strain evidence="2 3">AUS-126-30</strain>
    </source>
</reference>
<gene>
    <name evidence="2" type="ORF">BB558_007179</name>
</gene>
<evidence type="ECO:0000256" key="1">
    <source>
        <dbReference type="ARBA" id="ARBA00009625"/>
    </source>
</evidence>
<dbReference type="AlphaFoldDB" id="A0A2U1IVN9"/>
<protein>
    <recommendedName>
        <fullName evidence="4">AAA+ ATPase domain-containing protein</fullName>
    </recommendedName>
</protein>
<dbReference type="Gene3D" id="1.20.5.170">
    <property type="match status" value="1"/>
</dbReference>
<dbReference type="GO" id="GO:0003924">
    <property type="term" value="F:GTPase activity"/>
    <property type="evidence" value="ECO:0007669"/>
    <property type="project" value="InterPro"/>
</dbReference>
<dbReference type="NCBIfam" id="NF006958">
    <property type="entry name" value="PRK09435.1"/>
    <property type="match status" value="1"/>
</dbReference>
<sequence length="361" mass="40157">MMNTRKVLSAVNRKRFGEFIRYKTTIVTSEEKSKAAQLFEGLANGDRMKLSKAITMIESTRSDHRRISAELISMCLKESGKKNKKQKRIGFTGTPGVGKSTFIETFGKKMIENGHRLAAVDPSSARSGGSILGDKTRMPYLSVADNAYVRPSPNKGDMGGVTKSTLETIILTEAAGYDTCFVETVGVGQSEFMVSEMVDMFVLLSQPGAGDTLQGIKKGIMELADLIIVNKSDGNLEIASKRTSGNLIDALRFVAPKSADWNPQVIRTSCVSLLNIDRIYDTINLYFDKIEKSKRWDKIRTLQQRNWMWRQINNLIIERLHEESDVSEAAESLEKRVLSGEIAPTTAAYEIVGLFLNKPKI</sequence>
<evidence type="ECO:0000313" key="3">
    <source>
        <dbReference type="Proteomes" id="UP000245591"/>
    </source>
</evidence>
<dbReference type="Gene3D" id="3.40.50.300">
    <property type="entry name" value="P-loop containing nucleotide triphosphate hydrolases"/>
    <property type="match status" value="1"/>
</dbReference>
<dbReference type="InterPro" id="IPR005129">
    <property type="entry name" value="GTPase_ArgK"/>
</dbReference>
<comment type="similarity">
    <text evidence="1">Belongs to the SIMIBI class G3E GTPase family. ArgK/MeaB subfamily.</text>
</comment>
<dbReference type="InterPro" id="IPR027417">
    <property type="entry name" value="P-loop_NTPase"/>
</dbReference>
<organism evidence="2 3">
    <name type="scientific">Smittium angustum</name>
    <dbReference type="NCBI Taxonomy" id="133377"/>
    <lineage>
        <taxon>Eukaryota</taxon>
        <taxon>Fungi</taxon>
        <taxon>Fungi incertae sedis</taxon>
        <taxon>Zoopagomycota</taxon>
        <taxon>Kickxellomycotina</taxon>
        <taxon>Harpellomycetes</taxon>
        <taxon>Harpellales</taxon>
        <taxon>Legeriomycetaceae</taxon>
        <taxon>Smittium</taxon>
    </lineage>
</organism>
<evidence type="ECO:0000313" key="2">
    <source>
        <dbReference type="EMBL" id="PVZ96894.1"/>
    </source>
</evidence>
<keyword evidence="3" id="KW-1185">Reference proteome</keyword>
<dbReference type="PANTHER" id="PTHR23408:SF3">
    <property type="entry name" value="METHYLMALONIC ACIDURIA TYPE A PROTEIN, MITOCHONDRIAL"/>
    <property type="match status" value="1"/>
</dbReference>
<dbReference type="GO" id="GO:0005525">
    <property type="term" value="F:GTP binding"/>
    <property type="evidence" value="ECO:0007669"/>
    <property type="project" value="InterPro"/>
</dbReference>
<dbReference type="Gene3D" id="1.10.287.130">
    <property type="match status" value="1"/>
</dbReference>